<proteinExistence type="predicted"/>
<dbReference type="NCBIfam" id="TIGR01319">
    <property type="entry name" value="glmL_fam"/>
    <property type="match status" value="1"/>
</dbReference>
<accession>A0A5J6V1R5</accession>
<evidence type="ECO:0000313" key="2">
    <source>
        <dbReference type="Proteomes" id="UP000326546"/>
    </source>
</evidence>
<dbReference type="OrthoDB" id="9769453at2"/>
<dbReference type="EMBL" id="CP044427">
    <property type="protein sequence ID" value="QFG67770.1"/>
    <property type="molecule type" value="Genomic_DNA"/>
</dbReference>
<dbReference type="InterPro" id="IPR006230">
    <property type="entry name" value="MutL"/>
</dbReference>
<dbReference type="RefSeq" id="WP_158060162.1">
    <property type="nucleotide sequence ID" value="NZ_CP044427.1"/>
</dbReference>
<dbReference type="KEGG" id="serw:FY030_02645"/>
<dbReference type="Pfam" id="PF13941">
    <property type="entry name" value="MutL"/>
    <property type="match status" value="1"/>
</dbReference>
<sequence length="476" mass="48166">MPAPPVAPARSGTTLLVDVGSTFTKAALIDDEGSLLARAAVPTTVGPGRDVLDGLVQVADELGSGTRAQVPDPLGGDRDRVLVCSSAGGGLRLAVVGYERQVTAEAGHRVGLSAGAKVVHVASGPLSVADVASLRAARPDVVLLVGGTDGGNAEVFLHNARRLARSRVGAPVVVAGNAQAQEEAAADLESTGRRFILAPNVLPRIGVVEPLGARAAIRQVFLQHVIGGKGLSRGPRFARLVRAATPDAVLGGVEVLAAAAGQDVMVIDVGGATTDVYSVLEPQGEDAGLRKQVVAPLWHARTVEGDLGMRWGALGVIEAARAEGLLGEDAPARELASWAEHVLAEPSVVPADEAGRELDLRLATLAAIIAARRHGRPAGPGEPTRPLADVGLLLGSGGVLRHASAPGARQVLDRVLADHVGGWRAPAQARAGVDTAYLLLAAGLLAPLRPDLAGAVVEPLVAPGTAGYSTGGGVPG</sequence>
<dbReference type="AlphaFoldDB" id="A0A5J6V1R5"/>
<gene>
    <name evidence="1" type="ORF">FY030_02645</name>
</gene>
<keyword evidence="2" id="KW-1185">Reference proteome</keyword>
<dbReference type="Gene3D" id="3.30.420.40">
    <property type="match status" value="1"/>
</dbReference>
<dbReference type="Proteomes" id="UP000326546">
    <property type="component" value="Chromosome"/>
</dbReference>
<protein>
    <submittedName>
        <fullName evidence="1">Glutamate mutase</fullName>
    </submittedName>
</protein>
<evidence type="ECO:0000313" key="1">
    <source>
        <dbReference type="EMBL" id="QFG67770.1"/>
    </source>
</evidence>
<organism evidence="1 2">
    <name type="scientific">Ornithinimicrobium pratense</name>
    <dbReference type="NCBI Taxonomy" id="2593973"/>
    <lineage>
        <taxon>Bacteria</taxon>
        <taxon>Bacillati</taxon>
        <taxon>Actinomycetota</taxon>
        <taxon>Actinomycetes</taxon>
        <taxon>Micrococcales</taxon>
        <taxon>Ornithinimicrobiaceae</taxon>
        <taxon>Ornithinimicrobium</taxon>
    </lineage>
</organism>
<dbReference type="InterPro" id="IPR043129">
    <property type="entry name" value="ATPase_NBD"/>
</dbReference>
<reference evidence="1 2" key="1">
    <citation type="submission" date="2019-09" db="EMBL/GenBank/DDBJ databases">
        <title>Serinicoccus pratensis sp. nov., isolated from meadow soil.</title>
        <authorList>
            <person name="Zhang W."/>
        </authorList>
    </citation>
    <scope>NUCLEOTIDE SEQUENCE [LARGE SCALE GENOMIC DNA]</scope>
    <source>
        <strain evidence="1 2">W204</strain>
    </source>
</reference>
<dbReference type="SUPFAM" id="SSF53067">
    <property type="entry name" value="Actin-like ATPase domain"/>
    <property type="match status" value="1"/>
</dbReference>
<name>A0A5J6V1R5_9MICO</name>